<gene>
    <name evidence="1" type="ORF">B1400_0388</name>
</gene>
<dbReference type="EMBL" id="MVOG01000005">
    <property type="protein sequence ID" value="PAU69853.1"/>
    <property type="molecule type" value="Genomic_DNA"/>
</dbReference>
<name>A0A2A2ELE3_9BIFI</name>
<keyword evidence="2" id="KW-1185">Reference proteome</keyword>
<accession>A0A2A2ELE3</accession>
<proteinExistence type="predicted"/>
<evidence type="ECO:0000313" key="1">
    <source>
        <dbReference type="EMBL" id="PAU69853.1"/>
    </source>
</evidence>
<sequence>MWDRAPTGTIKPSDIRPTPCREVWAIWLVLLTHEGPRLLHGHIADGLIAIALVFRFPIDGVLLKPDSFVPLIPQNA</sequence>
<protein>
    <submittedName>
        <fullName evidence="1">Uncharacterized protein</fullName>
    </submittedName>
</protein>
<comment type="caution">
    <text evidence="1">The sequence shown here is derived from an EMBL/GenBank/DDBJ whole genome shotgun (WGS) entry which is preliminary data.</text>
</comment>
<organism evidence="1 2">
    <name type="scientific">Bifidobacterium italicum</name>
    <dbReference type="NCBI Taxonomy" id="1960968"/>
    <lineage>
        <taxon>Bacteria</taxon>
        <taxon>Bacillati</taxon>
        <taxon>Actinomycetota</taxon>
        <taxon>Actinomycetes</taxon>
        <taxon>Bifidobacteriales</taxon>
        <taxon>Bifidobacteriaceae</taxon>
        <taxon>Bifidobacterium</taxon>
    </lineage>
</organism>
<evidence type="ECO:0000313" key="2">
    <source>
        <dbReference type="Proteomes" id="UP000217986"/>
    </source>
</evidence>
<dbReference type="Proteomes" id="UP000217986">
    <property type="component" value="Unassembled WGS sequence"/>
</dbReference>
<reference evidence="1 2" key="1">
    <citation type="journal article" date="2017" name="ISME J.">
        <title>Unveiling bifidobacterial biogeography across the mammalian branch of the tree of life.</title>
        <authorList>
            <person name="Milani C."/>
            <person name="Mangifesta M."/>
            <person name="Mancabelli L."/>
            <person name="Lugli G.A."/>
            <person name="James K."/>
            <person name="Duranti S."/>
            <person name="Turroni F."/>
            <person name="Ferrario C."/>
            <person name="Ossiprandi M.C."/>
            <person name="van Sinderen D."/>
            <person name="Ventura M."/>
        </authorList>
    </citation>
    <scope>NUCLEOTIDE SEQUENCE [LARGE SCALE GENOMIC DNA]</scope>
    <source>
        <strain evidence="1 2">70</strain>
    </source>
</reference>
<dbReference type="AlphaFoldDB" id="A0A2A2ELE3"/>